<dbReference type="InterPro" id="IPR002629">
    <property type="entry name" value="Met_Synth_C/arc"/>
</dbReference>
<dbReference type="InterPro" id="IPR038071">
    <property type="entry name" value="UROD/MetE-like_sf"/>
</dbReference>
<dbReference type="GO" id="GO:0003871">
    <property type="term" value="F:5-methyltetrahydropteroyltriglutamate-homocysteine S-methyltransferase activity"/>
    <property type="evidence" value="ECO:0007669"/>
    <property type="project" value="InterPro"/>
</dbReference>
<evidence type="ECO:0000259" key="1">
    <source>
        <dbReference type="Pfam" id="PF01717"/>
    </source>
</evidence>
<organism evidence="2 3">
    <name type="scientific">Lentinus brumalis</name>
    <dbReference type="NCBI Taxonomy" id="2498619"/>
    <lineage>
        <taxon>Eukaryota</taxon>
        <taxon>Fungi</taxon>
        <taxon>Dikarya</taxon>
        <taxon>Basidiomycota</taxon>
        <taxon>Agaricomycotina</taxon>
        <taxon>Agaricomycetes</taxon>
        <taxon>Polyporales</taxon>
        <taxon>Polyporaceae</taxon>
        <taxon>Lentinus</taxon>
    </lineage>
</organism>
<sequence length="423" mass="48811">MFGCGNRSLPWHPLLTGYLPVYKEYKLRIPPHPRYTLCFPPPMSGPRLEHIGSLKRPDILLQNRSDYELGKCTVEELRACEDACIAEIVRLQLDLGFEVITDGEFRRDIFYTGFYDKLSGLKDVPDAPEYMFQPFNFVQAWPVTHICVERLRRTSSVYGDEFEFMKEVAGSQNVSKIKLTIGAPEWYHFRHGKYTYEPTAYTNDVDYFADVSRIYREEIRDLYARGCRKLQIDDPILSCFCDTEWRGRMEQAGVDPEELFQLYLDVYNDCLRDKPRDMIIGLHICRGNVKPDGSPFTRGPYDNIARKLLTTLNFDCYYLEYDTKEAGSFAPLRFLPPNKRVVLGLVSTKTPVLEDPDELRGRILQAAEVIAHGEIPRTKEEALNQLSISPQCGFASHSRGFAFVTHEDMVQKLKLVRDVAHMV</sequence>
<dbReference type="SUPFAM" id="SSF51726">
    <property type="entry name" value="UROD/MetE-like"/>
    <property type="match status" value="1"/>
</dbReference>
<dbReference type="PANTHER" id="PTHR43844">
    <property type="entry name" value="METHIONINE SYNTHASE"/>
    <property type="match status" value="1"/>
</dbReference>
<dbReference type="AlphaFoldDB" id="A0A371DGP1"/>
<reference evidence="2 3" key="1">
    <citation type="journal article" date="2018" name="Biotechnol. Biofuels">
        <title>Integrative visual omics of the white-rot fungus Polyporus brumalis exposes the biotechnological potential of its oxidative enzymes for delignifying raw plant biomass.</title>
        <authorList>
            <person name="Miyauchi S."/>
            <person name="Rancon A."/>
            <person name="Drula E."/>
            <person name="Hage H."/>
            <person name="Chaduli D."/>
            <person name="Favel A."/>
            <person name="Grisel S."/>
            <person name="Henrissat B."/>
            <person name="Herpoel-Gimbert I."/>
            <person name="Ruiz-Duenas F.J."/>
            <person name="Chevret D."/>
            <person name="Hainaut M."/>
            <person name="Lin J."/>
            <person name="Wang M."/>
            <person name="Pangilinan J."/>
            <person name="Lipzen A."/>
            <person name="Lesage-Meessen L."/>
            <person name="Navarro D."/>
            <person name="Riley R."/>
            <person name="Grigoriev I.V."/>
            <person name="Zhou S."/>
            <person name="Raouche S."/>
            <person name="Rosso M.N."/>
        </authorList>
    </citation>
    <scope>NUCLEOTIDE SEQUENCE [LARGE SCALE GENOMIC DNA]</scope>
    <source>
        <strain evidence="2 3">BRFM 1820</strain>
    </source>
</reference>
<dbReference type="CDD" id="cd03311">
    <property type="entry name" value="CIMS_C_terminal_like"/>
    <property type="match status" value="1"/>
</dbReference>
<accession>A0A371DGP1</accession>
<gene>
    <name evidence="2" type="ORF">OH76DRAFT_1401102</name>
</gene>
<dbReference type="Proteomes" id="UP000256964">
    <property type="component" value="Unassembled WGS sequence"/>
</dbReference>
<proteinExistence type="predicted"/>
<evidence type="ECO:0000313" key="2">
    <source>
        <dbReference type="EMBL" id="RDX51688.1"/>
    </source>
</evidence>
<dbReference type="Gene3D" id="3.20.20.210">
    <property type="match status" value="1"/>
</dbReference>
<dbReference type="GO" id="GO:0008270">
    <property type="term" value="F:zinc ion binding"/>
    <property type="evidence" value="ECO:0007669"/>
    <property type="project" value="InterPro"/>
</dbReference>
<feature type="domain" description="Cobalamin-independent methionine synthase MetE C-terminal/archaeal" evidence="1">
    <location>
        <begin position="208"/>
        <end position="411"/>
    </location>
</feature>
<dbReference type="PANTHER" id="PTHR43844:SF2">
    <property type="entry name" value="SYNTHASE, VITAMIN-B12 INDEPENDENT, PUTATIVE (AFU_ORTHOLOGUE AFUA_3G12060)-RELATED"/>
    <property type="match status" value="1"/>
</dbReference>
<protein>
    <submittedName>
        <fullName evidence="2">UROD/MetE-like protein</fullName>
    </submittedName>
</protein>
<dbReference type="EMBL" id="KZ857393">
    <property type="protein sequence ID" value="RDX51688.1"/>
    <property type="molecule type" value="Genomic_DNA"/>
</dbReference>
<dbReference type="OrthoDB" id="7772923at2759"/>
<name>A0A371DGP1_9APHY</name>
<dbReference type="STRING" id="139420.A0A371DGP1"/>
<keyword evidence="3" id="KW-1185">Reference proteome</keyword>
<evidence type="ECO:0000313" key="3">
    <source>
        <dbReference type="Proteomes" id="UP000256964"/>
    </source>
</evidence>
<dbReference type="Pfam" id="PF01717">
    <property type="entry name" value="Meth_synt_2"/>
    <property type="match status" value="1"/>
</dbReference>
<dbReference type="GO" id="GO:0009086">
    <property type="term" value="P:methionine biosynthetic process"/>
    <property type="evidence" value="ECO:0007669"/>
    <property type="project" value="InterPro"/>
</dbReference>